<feature type="signal peptide" evidence="11">
    <location>
        <begin position="1"/>
        <end position="20"/>
    </location>
</feature>
<keyword evidence="14" id="KW-1185">Reference proteome</keyword>
<reference evidence="13 14" key="1">
    <citation type="submission" date="2020-10" db="EMBL/GenBank/DDBJ databases">
        <authorList>
            <person name="Peeters C."/>
        </authorList>
    </citation>
    <scope>NUCLEOTIDE SEQUENCE [LARGE SCALE GENOMIC DNA]</scope>
    <source>
        <strain evidence="13 14">LMG 28140</strain>
    </source>
</reference>
<evidence type="ECO:0000256" key="8">
    <source>
        <dbReference type="ARBA" id="ARBA00023114"/>
    </source>
</evidence>
<keyword evidence="9" id="KW-0472">Membrane</keyword>
<feature type="domain" description="Porin" evidence="12">
    <location>
        <begin position="16"/>
        <end position="327"/>
    </location>
</feature>
<comment type="subunit">
    <text evidence="2">Homotrimer.</text>
</comment>
<dbReference type="PANTHER" id="PTHR34501">
    <property type="entry name" value="PROTEIN YDDL-RELATED"/>
    <property type="match status" value="1"/>
</dbReference>
<dbReference type="CDD" id="cd00342">
    <property type="entry name" value="gram_neg_porins"/>
    <property type="match status" value="1"/>
</dbReference>
<keyword evidence="6 11" id="KW-0732">Signal</keyword>
<comment type="subcellular location">
    <subcellularLocation>
        <location evidence="1">Cell outer membrane</location>
        <topology evidence="1">Multi-pass membrane protein</topology>
    </subcellularLocation>
</comment>
<dbReference type="RefSeq" id="WP_236592466.1">
    <property type="nucleotide sequence ID" value="NZ_CAJHCP010000016.1"/>
</dbReference>
<evidence type="ECO:0000256" key="2">
    <source>
        <dbReference type="ARBA" id="ARBA00011233"/>
    </source>
</evidence>
<organism evidence="13 14">
    <name type="scientific">Paraburkholderia metrosideri</name>
    <dbReference type="NCBI Taxonomy" id="580937"/>
    <lineage>
        <taxon>Bacteria</taxon>
        <taxon>Pseudomonadati</taxon>
        <taxon>Pseudomonadota</taxon>
        <taxon>Betaproteobacteria</taxon>
        <taxon>Burkholderiales</taxon>
        <taxon>Burkholderiaceae</taxon>
        <taxon>Paraburkholderia</taxon>
    </lineage>
</organism>
<dbReference type="PANTHER" id="PTHR34501:SF9">
    <property type="entry name" value="MAJOR OUTER MEMBRANE PROTEIN P.IA"/>
    <property type="match status" value="1"/>
</dbReference>
<evidence type="ECO:0000256" key="4">
    <source>
        <dbReference type="ARBA" id="ARBA00022452"/>
    </source>
</evidence>
<evidence type="ECO:0000313" key="13">
    <source>
        <dbReference type="EMBL" id="CAD6556814.1"/>
    </source>
</evidence>
<comment type="caution">
    <text evidence="13">The sequence shown here is derived from an EMBL/GenBank/DDBJ whole genome shotgun (WGS) entry which is preliminary data.</text>
</comment>
<sequence length="352" mass="37596">MKKIIAVMVPGLLSIGHVYAQSSVTLYGVVDTSVLYQNHANSSNGSVVQMTDGAVNASRFGLKGTEDLGGGLSTIFDLEGGFQPNSGAMDSANTLFNRHAYVGLQSKWGTVTVGRQDTLFFTGLGNYDPLTVGNYYNNSWYFYQSDARYDSMVKYEGTFHGLYLGASYGFGGQPGSISAGSQAAVALSYTTGPFSIGGVYSQTHALNNKTQNIAGLGASYQIGTATLYAGLSYNNDGSGLAEEGLTVQPVTEGTSSVRRKDLGFFTGGVWYARPDVALTAAYYYDDIRDAYATPGNDGHRQTLAFFAQYFLSKRTYVYATADYNKVSGEAALVELPGADNQFEGGIGLHHSF</sequence>
<keyword evidence="10" id="KW-0998">Cell outer membrane</keyword>
<dbReference type="InterPro" id="IPR023614">
    <property type="entry name" value="Porin_dom_sf"/>
</dbReference>
<accession>A0ABM8P5D7</accession>
<evidence type="ECO:0000256" key="3">
    <source>
        <dbReference type="ARBA" id="ARBA00022448"/>
    </source>
</evidence>
<dbReference type="SUPFAM" id="SSF56935">
    <property type="entry name" value="Porins"/>
    <property type="match status" value="1"/>
</dbReference>
<name>A0ABM8P5D7_9BURK</name>
<keyword evidence="8" id="KW-0626">Porin</keyword>
<protein>
    <recommendedName>
        <fullName evidence="12">Porin domain-containing protein</fullName>
    </recommendedName>
</protein>
<dbReference type="InterPro" id="IPR033900">
    <property type="entry name" value="Gram_neg_porin_domain"/>
</dbReference>
<dbReference type="EMBL" id="CAJHCP010000016">
    <property type="protein sequence ID" value="CAD6556814.1"/>
    <property type="molecule type" value="Genomic_DNA"/>
</dbReference>
<keyword evidence="7" id="KW-0406">Ion transport</keyword>
<evidence type="ECO:0000256" key="6">
    <source>
        <dbReference type="ARBA" id="ARBA00022729"/>
    </source>
</evidence>
<dbReference type="Proteomes" id="UP000598032">
    <property type="component" value="Unassembled WGS sequence"/>
</dbReference>
<evidence type="ECO:0000256" key="5">
    <source>
        <dbReference type="ARBA" id="ARBA00022692"/>
    </source>
</evidence>
<feature type="chain" id="PRO_5046649880" description="Porin domain-containing protein" evidence="11">
    <location>
        <begin position="21"/>
        <end position="352"/>
    </location>
</feature>
<keyword evidence="5" id="KW-0812">Transmembrane</keyword>
<dbReference type="Pfam" id="PF13609">
    <property type="entry name" value="Porin_4"/>
    <property type="match status" value="1"/>
</dbReference>
<evidence type="ECO:0000256" key="1">
    <source>
        <dbReference type="ARBA" id="ARBA00004571"/>
    </source>
</evidence>
<proteinExistence type="predicted"/>
<evidence type="ECO:0000313" key="14">
    <source>
        <dbReference type="Proteomes" id="UP000598032"/>
    </source>
</evidence>
<evidence type="ECO:0000256" key="9">
    <source>
        <dbReference type="ARBA" id="ARBA00023136"/>
    </source>
</evidence>
<keyword evidence="4" id="KW-1134">Transmembrane beta strand</keyword>
<evidence type="ECO:0000256" key="7">
    <source>
        <dbReference type="ARBA" id="ARBA00023065"/>
    </source>
</evidence>
<gene>
    <name evidence="13" type="ORF">LMG28140_05988</name>
</gene>
<evidence type="ECO:0000259" key="12">
    <source>
        <dbReference type="Pfam" id="PF13609"/>
    </source>
</evidence>
<dbReference type="Gene3D" id="2.40.160.10">
    <property type="entry name" value="Porin"/>
    <property type="match status" value="1"/>
</dbReference>
<evidence type="ECO:0000256" key="10">
    <source>
        <dbReference type="ARBA" id="ARBA00023237"/>
    </source>
</evidence>
<dbReference type="InterPro" id="IPR050298">
    <property type="entry name" value="Gram-neg_bact_OMP"/>
</dbReference>
<evidence type="ECO:0000256" key="11">
    <source>
        <dbReference type="SAM" id="SignalP"/>
    </source>
</evidence>
<keyword evidence="3" id="KW-0813">Transport</keyword>